<accession>A0A9N8ET62</accession>
<keyword evidence="4" id="KW-1185">Reference proteome</keyword>
<evidence type="ECO:0000256" key="1">
    <source>
        <dbReference type="SAM" id="MobiDB-lite"/>
    </source>
</evidence>
<feature type="compositionally biased region" description="Low complexity" evidence="1">
    <location>
        <begin position="305"/>
        <end position="318"/>
    </location>
</feature>
<dbReference type="Pfam" id="PF00560">
    <property type="entry name" value="LRR_1"/>
    <property type="match status" value="1"/>
</dbReference>
<feature type="compositionally biased region" description="Low complexity" evidence="1">
    <location>
        <begin position="168"/>
        <end position="178"/>
    </location>
</feature>
<proteinExistence type="predicted"/>
<gene>
    <name evidence="3" type="ORF">SEMRO_1614_G286080.1</name>
</gene>
<feature type="compositionally biased region" description="Polar residues" evidence="1">
    <location>
        <begin position="281"/>
        <end position="295"/>
    </location>
</feature>
<reference evidence="3" key="1">
    <citation type="submission" date="2020-06" db="EMBL/GenBank/DDBJ databases">
        <authorList>
            <consortium name="Plant Systems Biology data submission"/>
        </authorList>
    </citation>
    <scope>NUCLEOTIDE SEQUENCE</scope>
    <source>
        <strain evidence="3">D6</strain>
    </source>
</reference>
<comment type="caution">
    <text evidence="3">The sequence shown here is derived from an EMBL/GenBank/DDBJ whole genome shotgun (WGS) entry which is preliminary data.</text>
</comment>
<dbReference type="InterPro" id="IPR001611">
    <property type="entry name" value="Leu-rich_rpt"/>
</dbReference>
<name>A0A9N8ET62_9STRA</name>
<dbReference type="Gene3D" id="3.80.10.10">
    <property type="entry name" value="Ribonuclease Inhibitor"/>
    <property type="match status" value="2"/>
</dbReference>
<dbReference type="InterPro" id="IPR032675">
    <property type="entry name" value="LRR_dom_sf"/>
</dbReference>
<feature type="compositionally biased region" description="Basic and acidic residues" evidence="1">
    <location>
        <begin position="250"/>
        <end position="259"/>
    </location>
</feature>
<evidence type="ECO:0000313" key="4">
    <source>
        <dbReference type="Proteomes" id="UP001153069"/>
    </source>
</evidence>
<feature type="region of interest" description="Disordered" evidence="1">
    <location>
        <begin position="167"/>
        <end position="217"/>
    </location>
</feature>
<dbReference type="PANTHER" id="PTHR48057">
    <property type="entry name" value="LEUCINE-RICH REPEAT SERINE/THREONINE-PROTEIN KINASE 1"/>
    <property type="match status" value="1"/>
</dbReference>
<keyword evidence="2" id="KW-0472">Membrane</keyword>
<feature type="compositionally biased region" description="Polar residues" evidence="1">
    <location>
        <begin position="326"/>
        <end position="337"/>
    </location>
</feature>
<evidence type="ECO:0000313" key="3">
    <source>
        <dbReference type="EMBL" id="CAB9524989.1"/>
    </source>
</evidence>
<dbReference type="InterPro" id="IPR052595">
    <property type="entry name" value="LRRC69/RLP"/>
</dbReference>
<dbReference type="EMBL" id="CAICTM010001612">
    <property type="protein sequence ID" value="CAB9524989.1"/>
    <property type="molecule type" value="Genomic_DNA"/>
</dbReference>
<dbReference type="AlphaFoldDB" id="A0A9N8ET62"/>
<sequence length="926" mass="99964">MLKSDNDDGAAPVEQEHDDYQDAVVTSTMHTKPSSPPVATVAFPPRLVDVNENASIAGRSGISSLTSLAEMYHNHHLYPNVPVELLAEDAADSVMSFPTGTGTSAGTATTSGLTPIASHAPLPLPTTNSLVINSIRAITKDSGEPAELEALQDRIAKKIIADEPTVYSSASGTGTTSTKLKDTPSSPDGPLMHSPDGTGARIHTCTSQRPYKLGGTSTGSYEVPADLLEDLHVLDVGTECADTCASSSATERDKIKNPEVDDASPLDTTTSSNRDDGLSGNILTNSDSDAPTQVQIPGAYAEAGSSNAPQAMSSSSQSESRRLQATAPQTTLASQDPSPDDSGLVRASLVQEDERSHLPVAQIMEASASASGGSTVQQQSQDGYKPCPRGMSKEAKVFLIVIGFLLVILVVVVAVAVAVRDRKQSSHVDPAADRETAIKNRIAAALYGRSYNLTQQSQLLSSRSDQDRALQWIVHHDPMHLSPDANHLLQRYFLAYFYHATTQQWPWTSCNDPQGDEPQSNHENQLCFYLQYVGDGTYIPDYTHRPQDFEETIANSWLSPSHECQWAGVFCNDANNRSKTDSLSHEKEVTDIRLDNMNLTGTLPEAREWGLVPELRALSLTYNGLTGTLPESFYSLTHLNLQNNQLTGALPVTWWAPPRTSPRQQKDHDGEEEEESILEYVNVEFNRLKWGQIPTEIGLLSQSLRYLLVSGTGITGTLPEEIYQLTNLVFLFLRLNDGITGTISSSLGMLSNLEVFTLMGGTNMGGTLPSEIGLLTTVVEFDTWGAGLQGTIPEELYSPNMNINALILGQNNYSGTISSHMAKLPRLSYILLSGNTLMSGTVPSELGLMTELVRVDIDGTSISGVIPNEVCALRGDRKLSKFKADCLANSNDSNSTEEPFIPTVCPDGCCTKCCQRDTGECVKTGY</sequence>
<protein>
    <submittedName>
        <fullName evidence="3">Leucine Rich Repeat</fullName>
    </submittedName>
</protein>
<evidence type="ECO:0000256" key="2">
    <source>
        <dbReference type="SAM" id="Phobius"/>
    </source>
</evidence>
<feature type="region of interest" description="Disordered" evidence="1">
    <location>
        <begin position="244"/>
        <end position="344"/>
    </location>
</feature>
<dbReference type="PANTHER" id="PTHR48057:SF7">
    <property type="entry name" value="LEUCINE-RICH REPEAT SERINE_THREONINE-PROTEIN KINASE 1"/>
    <property type="match status" value="1"/>
</dbReference>
<organism evidence="3 4">
    <name type="scientific">Seminavis robusta</name>
    <dbReference type="NCBI Taxonomy" id="568900"/>
    <lineage>
        <taxon>Eukaryota</taxon>
        <taxon>Sar</taxon>
        <taxon>Stramenopiles</taxon>
        <taxon>Ochrophyta</taxon>
        <taxon>Bacillariophyta</taxon>
        <taxon>Bacillariophyceae</taxon>
        <taxon>Bacillariophycidae</taxon>
        <taxon>Naviculales</taxon>
        <taxon>Naviculaceae</taxon>
        <taxon>Seminavis</taxon>
    </lineage>
</organism>
<keyword evidence="2" id="KW-0812">Transmembrane</keyword>
<dbReference type="OrthoDB" id="776842at2759"/>
<feature type="transmembrane region" description="Helical" evidence="2">
    <location>
        <begin position="397"/>
        <end position="419"/>
    </location>
</feature>
<keyword evidence="2" id="KW-1133">Transmembrane helix</keyword>
<feature type="region of interest" description="Disordered" evidence="1">
    <location>
        <begin position="1"/>
        <end position="20"/>
    </location>
</feature>
<dbReference type="Proteomes" id="UP001153069">
    <property type="component" value="Unassembled WGS sequence"/>
</dbReference>
<dbReference type="SUPFAM" id="SSF52058">
    <property type="entry name" value="L domain-like"/>
    <property type="match status" value="1"/>
</dbReference>